<protein>
    <submittedName>
        <fullName evidence="1">Uncharacterized protein</fullName>
    </submittedName>
</protein>
<dbReference type="EMBL" id="JAHIBW010000005">
    <property type="protein sequence ID" value="KAG7310282.1"/>
    <property type="molecule type" value="Genomic_DNA"/>
</dbReference>
<proteinExistence type="predicted"/>
<keyword evidence="2" id="KW-1185">Reference proteome</keyword>
<sequence>MVGGTCRLPGAGGRVVAARAAARLVRAGGEGPRVAGRLGGGVRQRTEHLAWNVK</sequence>
<comment type="caution">
    <text evidence="1">The sequence shown here is derived from an EMBL/GenBank/DDBJ whole genome shotgun (WGS) entry which is preliminary data.</text>
</comment>
<evidence type="ECO:0000313" key="2">
    <source>
        <dbReference type="Proteomes" id="UP000823941"/>
    </source>
</evidence>
<name>A0ABQ7QZ07_PLUXY</name>
<reference evidence="1 2" key="1">
    <citation type="submission" date="2021-06" db="EMBL/GenBank/DDBJ databases">
        <title>A haploid diamondback moth (Plutella xylostella L.) genome assembly resolves 31 chromosomes and identifies a diamide resistance mutation.</title>
        <authorList>
            <person name="Ward C.M."/>
            <person name="Perry K.D."/>
            <person name="Baker G."/>
            <person name="Powis K."/>
            <person name="Heckel D.G."/>
            <person name="Baxter S.W."/>
        </authorList>
    </citation>
    <scope>NUCLEOTIDE SEQUENCE [LARGE SCALE GENOMIC DNA]</scope>
    <source>
        <strain evidence="1 2">LV</strain>
        <tissue evidence="1">Single pupa</tissue>
    </source>
</reference>
<gene>
    <name evidence="1" type="ORF">JYU34_003035</name>
</gene>
<accession>A0ABQ7QZ07</accession>
<evidence type="ECO:0000313" key="1">
    <source>
        <dbReference type="EMBL" id="KAG7310282.1"/>
    </source>
</evidence>
<organism evidence="1 2">
    <name type="scientific">Plutella xylostella</name>
    <name type="common">Diamondback moth</name>
    <name type="synonym">Plutella maculipennis</name>
    <dbReference type="NCBI Taxonomy" id="51655"/>
    <lineage>
        <taxon>Eukaryota</taxon>
        <taxon>Metazoa</taxon>
        <taxon>Ecdysozoa</taxon>
        <taxon>Arthropoda</taxon>
        <taxon>Hexapoda</taxon>
        <taxon>Insecta</taxon>
        <taxon>Pterygota</taxon>
        <taxon>Neoptera</taxon>
        <taxon>Endopterygota</taxon>
        <taxon>Lepidoptera</taxon>
        <taxon>Glossata</taxon>
        <taxon>Ditrysia</taxon>
        <taxon>Yponomeutoidea</taxon>
        <taxon>Plutellidae</taxon>
        <taxon>Plutella</taxon>
    </lineage>
</organism>
<dbReference type="Proteomes" id="UP000823941">
    <property type="component" value="Chromosome 5"/>
</dbReference>